<organism evidence="1 2">
    <name type="scientific">Wuchereria bancrofti</name>
    <dbReference type="NCBI Taxonomy" id="6293"/>
    <lineage>
        <taxon>Eukaryota</taxon>
        <taxon>Metazoa</taxon>
        <taxon>Ecdysozoa</taxon>
        <taxon>Nematoda</taxon>
        <taxon>Chromadorea</taxon>
        <taxon>Rhabditida</taxon>
        <taxon>Spirurina</taxon>
        <taxon>Spiruromorpha</taxon>
        <taxon>Filarioidea</taxon>
        <taxon>Onchocercidae</taxon>
        <taxon>Wuchereria</taxon>
    </lineage>
</organism>
<protein>
    <submittedName>
        <fullName evidence="1">Uncharacterized protein</fullName>
    </submittedName>
</protein>
<dbReference type="EMBL" id="ADBV01010910">
    <property type="protein sequence ID" value="EJW75206.1"/>
    <property type="molecule type" value="Genomic_DNA"/>
</dbReference>
<reference evidence="2" key="1">
    <citation type="submission" date="2012-08" db="EMBL/GenBank/DDBJ databases">
        <title>The Genome Sequence of Wuchereria bancrofti.</title>
        <authorList>
            <person name="Nutman T.B."/>
            <person name="Fink D.L."/>
            <person name="Russ C."/>
            <person name="Young S."/>
            <person name="Zeng Q."/>
            <person name="Koehrsen M."/>
            <person name="Alvarado L."/>
            <person name="Berlin A."/>
            <person name="Chapman S.B."/>
            <person name="Chen Z."/>
            <person name="Freedman E."/>
            <person name="Gellesch M."/>
            <person name="Goldberg J."/>
            <person name="Griggs A."/>
            <person name="Gujja S."/>
            <person name="Heilman E.R."/>
            <person name="Heiman D."/>
            <person name="Hepburn T."/>
            <person name="Howarth C."/>
            <person name="Jen D."/>
            <person name="Larson L."/>
            <person name="Lewis B."/>
            <person name="Mehta T."/>
            <person name="Park D."/>
            <person name="Pearson M."/>
            <person name="Roberts A."/>
            <person name="Saif S."/>
            <person name="Shea T."/>
            <person name="Shenoy N."/>
            <person name="Sisk P."/>
            <person name="Stolte C."/>
            <person name="Sykes S."/>
            <person name="Walk T."/>
            <person name="White J."/>
            <person name="Yandava C."/>
            <person name="Haas B."/>
            <person name="Henn M.R."/>
            <person name="Nusbaum C."/>
            <person name="Birren B."/>
        </authorList>
    </citation>
    <scope>NUCLEOTIDE SEQUENCE [LARGE SCALE GENOMIC DNA]</scope>
    <source>
        <strain evidence="2">NA</strain>
    </source>
</reference>
<sequence length="112" mass="12699">MLSPNNSGYFALQTVHSTVRLHYVQSTGYYAVHILSDTLKNDYRNVTENREQKSHSNVTSRELTTKKISLKSSAKPFEKIVCGKELLFSCKSIAKNENESDTIMLDQQNVAK</sequence>
<name>J9DZ84_WUCBA</name>
<evidence type="ECO:0000313" key="1">
    <source>
        <dbReference type="EMBL" id="EJW75206.1"/>
    </source>
</evidence>
<feature type="non-terminal residue" evidence="1">
    <location>
        <position position="112"/>
    </location>
</feature>
<comment type="caution">
    <text evidence="1">The sequence shown here is derived from an EMBL/GenBank/DDBJ whole genome shotgun (WGS) entry which is preliminary data.</text>
</comment>
<gene>
    <name evidence="1" type="ORF">WUBG_13889</name>
</gene>
<dbReference type="Proteomes" id="UP000004810">
    <property type="component" value="Unassembled WGS sequence"/>
</dbReference>
<evidence type="ECO:0000313" key="2">
    <source>
        <dbReference type="Proteomes" id="UP000004810"/>
    </source>
</evidence>
<proteinExistence type="predicted"/>
<dbReference type="AlphaFoldDB" id="J9DZ84"/>
<accession>J9DZ84</accession>